<keyword evidence="1" id="KW-0547">Nucleotide-binding</keyword>
<keyword evidence="6" id="KW-1185">Reference proteome</keyword>
<dbReference type="SUPFAM" id="SSF52540">
    <property type="entry name" value="P-loop containing nucleoside triphosphate hydrolases"/>
    <property type="match status" value="1"/>
</dbReference>
<gene>
    <name evidence="5" type="ORF">ACFOZ8_30380</name>
</gene>
<dbReference type="InterPro" id="IPR002716">
    <property type="entry name" value="PIN_dom"/>
</dbReference>
<dbReference type="RefSeq" id="WP_377722484.1">
    <property type="nucleotide sequence ID" value="NZ_JBHSAM010000036.1"/>
</dbReference>
<sequence>MKKIFVLDTNVLLHDPQAIYAFDDNEVVIPAVVLEEIDSKKRLADEIGRNARSVSRLLDGMREDGHLHEGIPLRGGGVLRVELNHRSFVRVQEMFGEMSNDNRILAVALNYYLEEQEKPEPRDVVLVSKDVLVRIKADVLGLDAQDYLSDRLVQHSEVYGGYATLFVHPSVIDEFYTYRFLTVKALQLTTKLHPNEFIILRDEMGTSKSALLKVSQDGARLEPLYLSNDPVWGITARNAQQRMALELLLNDDIPLVTLTGKAGTGKTLLALAAGLSKVEDEHKYKKLLIARPVVPMGKDIGYLPGEKEEKLRPWMQPIYDNLEYLFDTKKSGDIDKILMGLGSIQVEALTYIRGRSIPGQFIIIDEAQNLSRHEVKTIVSRVGEGSKIVLMGDPEQIDHPYLDAVSNGLTHIVERFKQETSSGHMTLEKGERSKLAQLAADLL</sequence>
<dbReference type="SUPFAM" id="SSF88723">
    <property type="entry name" value="PIN domain-like"/>
    <property type="match status" value="1"/>
</dbReference>
<dbReference type="InterPro" id="IPR051451">
    <property type="entry name" value="PhoH2-like"/>
</dbReference>
<evidence type="ECO:0000313" key="6">
    <source>
        <dbReference type="Proteomes" id="UP001595715"/>
    </source>
</evidence>
<dbReference type="PANTHER" id="PTHR30473:SF2">
    <property type="entry name" value="PIN DOMAIN-CONTAINING PROTEIN"/>
    <property type="match status" value="1"/>
</dbReference>
<comment type="caution">
    <text evidence="5">The sequence shown here is derived from an EMBL/GenBank/DDBJ whole genome shotgun (WGS) entry which is preliminary data.</text>
</comment>
<protein>
    <submittedName>
        <fullName evidence="5">PhoH family protein</fullName>
    </submittedName>
</protein>
<accession>A0ABV8KD92</accession>
<keyword evidence="2" id="KW-0067">ATP-binding</keyword>
<dbReference type="Gene3D" id="3.40.50.1010">
    <property type="entry name" value="5'-nuclease"/>
    <property type="match status" value="1"/>
</dbReference>
<dbReference type="InterPro" id="IPR003714">
    <property type="entry name" value="PhoH"/>
</dbReference>
<dbReference type="SMART" id="SM00670">
    <property type="entry name" value="PINc"/>
    <property type="match status" value="1"/>
</dbReference>
<name>A0ABV8KD92_9BACL</name>
<dbReference type="InterPro" id="IPR027417">
    <property type="entry name" value="P-loop_NTPase"/>
</dbReference>
<evidence type="ECO:0000256" key="3">
    <source>
        <dbReference type="ARBA" id="ARBA00046345"/>
    </source>
</evidence>
<comment type="similarity">
    <text evidence="3">In the N-terminal section; belongs to the PINc/VapC protein family.</text>
</comment>
<reference evidence="6" key="1">
    <citation type="journal article" date="2019" name="Int. J. Syst. Evol. Microbiol.">
        <title>The Global Catalogue of Microorganisms (GCM) 10K type strain sequencing project: providing services to taxonomists for standard genome sequencing and annotation.</title>
        <authorList>
            <consortium name="The Broad Institute Genomics Platform"/>
            <consortium name="The Broad Institute Genome Sequencing Center for Infectious Disease"/>
            <person name="Wu L."/>
            <person name="Ma J."/>
        </authorList>
    </citation>
    <scope>NUCLEOTIDE SEQUENCE [LARGE SCALE GENOMIC DNA]</scope>
    <source>
        <strain evidence="6">IBRC-M 10987</strain>
    </source>
</reference>
<evidence type="ECO:0000256" key="1">
    <source>
        <dbReference type="ARBA" id="ARBA00022741"/>
    </source>
</evidence>
<dbReference type="PANTHER" id="PTHR30473">
    <property type="entry name" value="PROTEIN PHOH"/>
    <property type="match status" value="1"/>
</dbReference>
<dbReference type="EMBL" id="JBHSAM010000036">
    <property type="protein sequence ID" value="MFC4103934.1"/>
    <property type="molecule type" value="Genomic_DNA"/>
</dbReference>
<dbReference type="Pfam" id="PF02562">
    <property type="entry name" value="PhoH"/>
    <property type="match status" value="1"/>
</dbReference>
<dbReference type="InterPro" id="IPR029060">
    <property type="entry name" value="PIN-like_dom_sf"/>
</dbReference>
<organism evidence="5 6">
    <name type="scientific">Paenibacillus xanthanilyticus</name>
    <dbReference type="NCBI Taxonomy" id="1783531"/>
    <lineage>
        <taxon>Bacteria</taxon>
        <taxon>Bacillati</taxon>
        <taxon>Bacillota</taxon>
        <taxon>Bacilli</taxon>
        <taxon>Bacillales</taxon>
        <taxon>Paenibacillaceae</taxon>
        <taxon>Paenibacillus</taxon>
    </lineage>
</organism>
<dbReference type="Pfam" id="PF13638">
    <property type="entry name" value="PIN_4"/>
    <property type="match status" value="1"/>
</dbReference>
<evidence type="ECO:0000313" key="5">
    <source>
        <dbReference type="EMBL" id="MFC4103934.1"/>
    </source>
</evidence>
<evidence type="ECO:0000256" key="2">
    <source>
        <dbReference type="ARBA" id="ARBA00022840"/>
    </source>
</evidence>
<dbReference type="Gene3D" id="3.40.50.300">
    <property type="entry name" value="P-loop containing nucleotide triphosphate hydrolases"/>
    <property type="match status" value="1"/>
</dbReference>
<proteinExistence type="inferred from homology"/>
<dbReference type="CDD" id="cd09883">
    <property type="entry name" value="PIN_VapC_PhoHL-ATPase"/>
    <property type="match status" value="1"/>
</dbReference>
<feature type="domain" description="PIN" evidence="4">
    <location>
        <begin position="3"/>
        <end position="135"/>
    </location>
</feature>
<dbReference type="Proteomes" id="UP001595715">
    <property type="component" value="Unassembled WGS sequence"/>
</dbReference>
<evidence type="ECO:0000259" key="4">
    <source>
        <dbReference type="SMART" id="SM00670"/>
    </source>
</evidence>